<dbReference type="AlphaFoldDB" id="A0A0G8CCV6"/>
<evidence type="ECO:0000313" key="2">
    <source>
        <dbReference type="Proteomes" id="UP000035350"/>
    </source>
</evidence>
<comment type="caution">
    <text evidence="1">The sequence shown here is derived from an EMBL/GenBank/DDBJ whole genome shotgun (WGS) entry which is preliminary data.</text>
</comment>
<dbReference type="EMBL" id="LCYN01000009">
    <property type="protein sequence ID" value="KKZ97668.1"/>
    <property type="molecule type" value="Genomic_DNA"/>
</dbReference>
<evidence type="ECO:0000313" key="1">
    <source>
        <dbReference type="EMBL" id="KKZ97668.1"/>
    </source>
</evidence>
<name>A0A0G8CCV6_9BACI</name>
<dbReference type="PATRIC" id="fig|1396.433.peg.700"/>
<dbReference type="Proteomes" id="UP000035350">
    <property type="component" value="Unassembled WGS sequence"/>
</dbReference>
<accession>A0A0G8CCV6</accession>
<dbReference type="RefSeq" id="WP_046958345.1">
    <property type="nucleotide sequence ID" value="NZ_JARMPN010000014.1"/>
</dbReference>
<proteinExistence type="predicted"/>
<sequence length="81" mass="9618">MYNFKQDTKALLQQILRKNAPELLWVVDCKDFRILETKTIHELRDILADELIEKGFDEQDNINDLGRVLEEWIDIFGDLLV</sequence>
<organism evidence="1 2">
    <name type="scientific">Bacillus wiedmannii</name>
    <dbReference type="NCBI Taxonomy" id="1890302"/>
    <lineage>
        <taxon>Bacteria</taxon>
        <taxon>Bacillati</taxon>
        <taxon>Bacillota</taxon>
        <taxon>Bacilli</taxon>
        <taxon>Bacillales</taxon>
        <taxon>Bacillaceae</taxon>
        <taxon>Bacillus</taxon>
        <taxon>Bacillus cereus group</taxon>
    </lineage>
</organism>
<gene>
    <name evidence="1" type="ORF">B4147_3195</name>
</gene>
<protein>
    <submittedName>
        <fullName evidence="1">Uncharacterized protein</fullName>
    </submittedName>
</protein>
<reference evidence="2" key="2">
    <citation type="submission" date="2015-04" db="EMBL/GenBank/DDBJ databases">
        <title>Draft Genome Sequences of Eight Spore-Forming Food Isolates of Bacillus cereus Genome sequencing.</title>
        <authorList>
            <person name="Krawcyk A.O."/>
            <person name="de Jong A."/>
            <person name="Eijlander R.T."/>
            <person name="Berendsen E.M."/>
            <person name="Holsappel S."/>
            <person name="Wells-Bennik M."/>
            <person name="Kuipers O.P."/>
        </authorList>
    </citation>
    <scope>NUCLEOTIDE SEQUENCE [LARGE SCALE GENOMIC DNA]</scope>
    <source>
        <strain evidence="2">B4147</strain>
    </source>
</reference>
<reference evidence="1 2" key="1">
    <citation type="journal article" date="2015" name="Genome Announc.">
        <title>Next-Generation Whole-Genome Sequencing of Eight Strains of Bacillus cereus, Isolated from Food.</title>
        <authorList>
            <person name="Krawczyk A.O."/>
            <person name="de Jong A."/>
            <person name="Eijlander R.T."/>
            <person name="Berendsen E.M."/>
            <person name="Holsappel S."/>
            <person name="Wells-Bennik M.H."/>
            <person name="Kuipers O.P."/>
        </authorList>
    </citation>
    <scope>NUCLEOTIDE SEQUENCE [LARGE SCALE GENOMIC DNA]</scope>
    <source>
        <strain evidence="1 2">B4147</strain>
    </source>
</reference>